<feature type="region of interest" description="Disordered" evidence="1">
    <location>
        <begin position="36"/>
        <end position="56"/>
    </location>
</feature>
<protein>
    <submittedName>
        <fullName evidence="2">(rape) hypothetical protein</fullName>
    </submittedName>
</protein>
<gene>
    <name evidence="2" type="ORF">DARMORV10_C03P56890.1</name>
</gene>
<dbReference type="EMBL" id="HG994367">
    <property type="protein sequence ID" value="CAF1706287.1"/>
    <property type="molecule type" value="Genomic_DNA"/>
</dbReference>
<evidence type="ECO:0000313" key="2">
    <source>
        <dbReference type="EMBL" id="CAF1706287.1"/>
    </source>
</evidence>
<dbReference type="AlphaFoldDB" id="A0A816IID1"/>
<sequence length="99" mass="11553">MMVKLKKVDNPQQTLRSPTSVLRFNLNEETNYRTHRAISSDKVSPRRRFPDHASKTHRNLASTTDLISHPFYILFSTCKTSINKILRIIQIGNLQLFKK</sequence>
<dbReference type="Proteomes" id="UP001295469">
    <property type="component" value="Chromosome C03"/>
</dbReference>
<evidence type="ECO:0000256" key="1">
    <source>
        <dbReference type="SAM" id="MobiDB-lite"/>
    </source>
</evidence>
<reference evidence="2" key="1">
    <citation type="submission" date="2021-01" db="EMBL/GenBank/DDBJ databases">
        <authorList>
            <consortium name="Genoscope - CEA"/>
            <person name="William W."/>
        </authorList>
    </citation>
    <scope>NUCLEOTIDE SEQUENCE</scope>
</reference>
<accession>A0A816IID1</accession>
<organism evidence="2">
    <name type="scientific">Brassica napus</name>
    <name type="common">Rape</name>
    <dbReference type="NCBI Taxonomy" id="3708"/>
    <lineage>
        <taxon>Eukaryota</taxon>
        <taxon>Viridiplantae</taxon>
        <taxon>Streptophyta</taxon>
        <taxon>Embryophyta</taxon>
        <taxon>Tracheophyta</taxon>
        <taxon>Spermatophyta</taxon>
        <taxon>Magnoliopsida</taxon>
        <taxon>eudicotyledons</taxon>
        <taxon>Gunneridae</taxon>
        <taxon>Pentapetalae</taxon>
        <taxon>rosids</taxon>
        <taxon>malvids</taxon>
        <taxon>Brassicales</taxon>
        <taxon>Brassicaceae</taxon>
        <taxon>Brassiceae</taxon>
        <taxon>Brassica</taxon>
    </lineage>
</organism>
<proteinExistence type="predicted"/>
<name>A0A816IID1_BRANA</name>